<dbReference type="OrthoDB" id="10551599at2759"/>
<sequence>MWPAGKSFFSRSSSSTKSTGKSKGEKELGTGRIKISPSTTPSPPPVRPVEQPFRAEGGLACVPRYLRGSSGFEREREREGDGEIESWTHGHLSMGLGYGVLRRNWRCEGASSAPSPRPSPLSTTGQRSKGTSSASRPRTMMMMMMNETPTLDDESSGALLGDASADDKSTDFDFESDANMNLKKARHPPRVSELETRNGKPGPTSEVIATGRQSEILLHIFNSQPTHLKAKIEQIIGTQEQDYFTRYQEFPHADRTADILYLNHLNPSSITTTTTATENGSYHSLTPSQYNDAQRLLQRKKSDWALRKQMLLNSPNHKLYLEDVRRKHADPSEKNNALEFFVVQFLGKGKGEVVEWSPEIVRKRGELVEHGVRCREGREEDGRAALYSVSGPAVRRRKLEEAEGRLGGSRVKEGGDKVLFEKTSLRKELRSRRGRSEDMAVMVGGTSTTRDYSTLDDIGLGNLSASQLAGFGLESPLSEASDKDDAHVDALRFALGGLSHLPASCTSSSRTSPSKTTKTPRNGNAPTTPSRNPRRRTRSLESFSTACEHQEPPHYVYQQSITQNDDAPDLPPKSPRRRQTKTWEPIPTNGFHHQSLNRELQDSEIDSKNKQRSSSTSASSSSSESEMKDASERMSGDDELAEAKRIVDEAKAKARKRAKRRALEVLEREAERNRVKDEMNVDEACLGSVFL</sequence>
<feature type="compositionally biased region" description="Basic and acidic residues" evidence="2">
    <location>
        <begin position="72"/>
        <end position="81"/>
    </location>
</feature>
<organism evidence="3 4">
    <name type="scientific">Venturia effusa</name>
    <dbReference type="NCBI Taxonomy" id="50376"/>
    <lineage>
        <taxon>Eukaryota</taxon>
        <taxon>Fungi</taxon>
        <taxon>Dikarya</taxon>
        <taxon>Ascomycota</taxon>
        <taxon>Pezizomycotina</taxon>
        <taxon>Dothideomycetes</taxon>
        <taxon>Pleosporomycetidae</taxon>
        <taxon>Venturiales</taxon>
        <taxon>Venturiaceae</taxon>
        <taxon>Venturia</taxon>
    </lineage>
</organism>
<feature type="compositionally biased region" description="Low complexity" evidence="2">
    <location>
        <begin position="1"/>
        <end position="21"/>
    </location>
</feature>
<feature type="coiled-coil region" evidence="1">
    <location>
        <begin position="649"/>
        <end position="676"/>
    </location>
</feature>
<feature type="compositionally biased region" description="Low complexity" evidence="2">
    <location>
        <begin position="613"/>
        <end position="624"/>
    </location>
</feature>
<feature type="compositionally biased region" description="Low complexity" evidence="2">
    <location>
        <begin position="506"/>
        <end position="531"/>
    </location>
</feature>
<dbReference type="EMBL" id="CP042190">
    <property type="protein sequence ID" value="QDS71750.1"/>
    <property type="molecule type" value="Genomic_DNA"/>
</dbReference>
<feature type="compositionally biased region" description="Basic and acidic residues" evidence="2">
    <location>
        <begin position="599"/>
        <end position="609"/>
    </location>
</feature>
<keyword evidence="4" id="KW-1185">Reference proteome</keyword>
<dbReference type="Proteomes" id="UP000316270">
    <property type="component" value="Chromosome 6"/>
</dbReference>
<feature type="region of interest" description="Disordered" evidence="2">
    <location>
        <begin position="180"/>
        <end position="206"/>
    </location>
</feature>
<evidence type="ECO:0000313" key="3">
    <source>
        <dbReference type="EMBL" id="QDS71750.1"/>
    </source>
</evidence>
<feature type="region of interest" description="Disordered" evidence="2">
    <location>
        <begin position="108"/>
        <end position="139"/>
    </location>
</feature>
<keyword evidence="1" id="KW-0175">Coiled coil</keyword>
<feature type="region of interest" description="Disordered" evidence="2">
    <location>
        <begin position="501"/>
        <end position="642"/>
    </location>
</feature>
<evidence type="ECO:0000313" key="4">
    <source>
        <dbReference type="Proteomes" id="UP000316270"/>
    </source>
</evidence>
<protein>
    <submittedName>
        <fullName evidence="3">Uncharacterized protein</fullName>
    </submittedName>
</protein>
<dbReference type="AlphaFoldDB" id="A0A517L7Y5"/>
<evidence type="ECO:0000256" key="2">
    <source>
        <dbReference type="SAM" id="MobiDB-lite"/>
    </source>
</evidence>
<feature type="compositionally biased region" description="Polar residues" evidence="2">
    <location>
        <begin position="121"/>
        <end position="136"/>
    </location>
</feature>
<gene>
    <name evidence="3" type="ORF">FKW77_009011</name>
</gene>
<feature type="region of interest" description="Disordered" evidence="2">
    <location>
        <begin position="1"/>
        <end position="89"/>
    </location>
</feature>
<accession>A0A517L7Y5</accession>
<reference evidence="3 4" key="1">
    <citation type="submission" date="2019-07" db="EMBL/GenBank/DDBJ databases">
        <title>Finished genome of Venturia effusa.</title>
        <authorList>
            <person name="Young C.A."/>
            <person name="Cox M.P."/>
            <person name="Ganley A.R.D."/>
            <person name="David W.J."/>
        </authorList>
    </citation>
    <scope>NUCLEOTIDE SEQUENCE [LARGE SCALE GENOMIC DNA]</scope>
    <source>
        <strain evidence="4">albino</strain>
    </source>
</reference>
<feature type="compositionally biased region" description="Basic and acidic residues" evidence="2">
    <location>
        <begin position="625"/>
        <end position="642"/>
    </location>
</feature>
<proteinExistence type="predicted"/>
<name>A0A517L7Y5_9PEZI</name>
<evidence type="ECO:0000256" key="1">
    <source>
        <dbReference type="SAM" id="Coils"/>
    </source>
</evidence>